<dbReference type="Proteomes" id="UP000243524">
    <property type="component" value="Unassembled WGS sequence"/>
</dbReference>
<accession>A0A2I0QVS3</accession>
<proteinExistence type="inferred from homology"/>
<evidence type="ECO:0000313" key="16">
    <source>
        <dbReference type="Proteomes" id="UP000243524"/>
    </source>
</evidence>
<evidence type="ECO:0000256" key="5">
    <source>
        <dbReference type="ARBA" id="ARBA00022692"/>
    </source>
</evidence>
<keyword evidence="16" id="KW-1185">Reference proteome</keyword>
<evidence type="ECO:0000256" key="1">
    <source>
        <dbReference type="ARBA" id="ARBA00004651"/>
    </source>
</evidence>
<dbReference type="OrthoDB" id="9760371at2"/>
<comment type="caution">
    <text evidence="15">The sequence shown here is derived from an EMBL/GenBank/DDBJ whole genome shotgun (WGS) entry which is preliminary data.</text>
</comment>
<dbReference type="InterPro" id="IPR033479">
    <property type="entry name" value="dCache_1"/>
</dbReference>
<dbReference type="SUPFAM" id="SSF58104">
    <property type="entry name" value="Methyl-accepting chemotaxis protein (MCP) signaling domain"/>
    <property type="match status" value="1"/>
</dbReference>
<keyword evidence="4" id="KW-0145">Chemotaxis</keyword>
<keyword evidence="7 12" id="KW-0472">Membrane</keyword>
<comment type="subcellular location">
    <subcellularLocation>
        <location evidence="1">Cell membrane</location>
        <topology evidence="1">Multi-pass membrane protein</topology>
    </subcellularLocation>
</comment>
<dbReference type="Gene3D" id="1.10.287.950">
    <property type="entry name" value="Methyl-accepting chemotaxis protein"/>
    <property type="match status" value="1"/>
</dbReference>
<keyword evidence="8 10" id="KW-0807">Transducer</keyword>
<evidence type="ECO:0000259" key="14">
    <source>
        <dbReference type="PROSITE" id="PS50885"/>
    </source>
</evidence>
<evidence type="ECO:0000256" key="4">
    <source>
        <dbReference type="ARBA" id="ARBA00022500"/>
    </source>
</evidence>
<dbReference type="SMART" id="SM00304">
    <property type="entry name" value="HAMP"/>
    <property type="match status" value="1"/>
</dbReference>
<keyword evidence="2" id="KW-1003">Cell membrane</keyword>
<dbReference type="InterPro" id="IPR003660">
    <property type="entry name" value="HAMP_dom"/>
</dbReference>
<dbReference type="RefSeq" id="WP_101330185.1">
    <property type="nucleotide sequence ID" value="NZ_PJNH01000001.1"/>
</dbReference>
<keyword evidence="5 12" id="KW-0812">Transmembrane</keyword>
<reference evidence="15 16" key="1">
    <citation type="submission" date="2017-06" db="EMBL/GenBank/DDBJ databases">
        <title>the draft geome sequence of Illustriluteabacillus marina B3227.</title>
        <authorList>
            <person name="He R.-H."/>
            <person name="Du Z.-J."/>
        </authorList>
    </citation>
    <scope>NUCLEOTIDE SEQUENCE [LARGE SCALE GENOMIC DNA]</scope>
    <source>
        <strain evidence="15 16">B3227</strain>
    </source>
</reference>
<dbReference type="InterPro" id="IPR029151">
    <property type="entry name" value="Sensor-like_sf"/>
</dbReference>
<sequence>MKIVRKLFKGSLQRQILIPFILLILLTGAAIAGTSYYISMENSIDNSEENVSSQVTALEGSFQSLFNNVEHNVERFSQDNILRSSDMMRNDIFNRFRELQLSSPYFMNVYFGNDISGDMILYPQTSLPDDYDPRERVWYEKAVENEGEVIWTEPYEDAASGEMIVTAAQVSMGGSQPNGVFAIDLSITDLLNLSSEINIGETGYISIISTEGNYVQHPNEEMVFTSAQDRTYYSNLMSQNSGTKQYNVEGENRLISFVTNEESGWKILGTVQMDELRSQGNAIILPVLIVLGIVITLAVIIAFFFTRGITKPIKSLQDSMQKAGDGDLTVDPGIDRDDEIGSLSNNFTSMLLNVRELLNNVQNTTHHVSDSAQNVVANAEENSAASQEVSNTVQQIASGATKQAELVDNNNRSVNLLSEQINSVVAQSERIQSSSDQLLAQSESSIQAVEKLREHASSTNEMATDMKGAIEKLQERSESINAVVSTISDIAGQTNLLALNAAIEAARAGESGKGFAVVAEEVRKLAEQTENSLESVSGMVDSMQEQTNTIVHLIGETGSVIEEQSTVVDHTQDAFQQTFNTVKENSDVVRDIIGTLQTMVSQKDDLVERMGEISTVTEETAAGTEEVSASIEEMSASMEQLNQLAEDLENVSSNLQKEMNKFDI</sequence>
<keyword evidence="3" id="KW-0488">Methylation</keyword>
<dbReference type="PANTHER" id="PTHR32089">
    <property type="entry name" value="METHYL-ACCEPTING CHEMOTAXIS PROTEIN MCPB"/>
    <property type="match status" value="1"/>
</dbReference>
<dbReference type="PANTHER" id="PTHR32089:SF114">
    <property type="entry name" value="METHYL-ACCEPTING CHEMOTAXIS PROTEIN MCPB"/>
    <property type="match status" value="1"/>
</dbReference>
<comment type="similarity">
    <text evidence="9">Belongs to the methyl-accepting chemotaxis (MCP) protein family.</text>
</comment>
<dbReference type="CDD" id="cd06225">
    <property type="entry name" value="HAMP"/>
    <property type="match status" value="1"/>
</dbReference>
<dbReference type="SMART" id="SM00283">
    <property type="entry name" value="MA"/>
    <property type="match status" value="1"/>
</dbReference>
<evidence type="ECO:0000256" key="3">
    <source>
        <dbReference type="ARBA" id="ARBA00022481"/>
    </source>
</evidence>
<dbReference type="AlphaFoldDB" id="A0A2I0QVS3"/>
<dbReference type="Gene3D" id="3.30.450.20">
    <property type="entry name" value="PAS domain"/>
    <property type="match status" value="2"/>
</dbReference>
<evidence type="ECO:0000256" key="8">
    <source>
        <dbReference type="ARBA" id="ARBA00023224"/>
    </source>
</evidence>
<evidence type="ECO:0008006" key="17">
    <source>
        <dbReference type="Google" id="ProtNLM"/>
    </source>
</evidence>
<gene>
    <name evidence="15" type="ORF">CEY16_01400</name>
</gene>
<name>A0A2I0QVS3_9BACI</name>
<dbReference type="GO" id="GO:0005886">
    <property type="term" value="C:plasma membrane"/>
    <property type="evidence" value="ECO:0007669"/>
    <property type="project" value="UniProtKB-SubCell"/>
</dbReference>
<evidence type="ECO:0000313" key="15">
    <source>
        <dbReference type="EMBL" id="PKR78441.1"/>
    </source>
</evidence>
<dbReference type="Pfam" id="PF02743">
    <property type="entry name" value="dCache_1"/>
    <property type="match status" value="1"/>
</dbReference>
<dbReference type="Gene3D" id="6.10.340.10">
    <property type="match status" value="1"/>
</dbReference>
<feature type="coiled-coil region" evidence="11">
    <location>
        <begin position="631"/>
        <end position="661"/>
    </location>
</feature>
<dbReference type="InterPro" id="IPR004089">
    <property type="entry name" value="MCPsignal_dom"/>
</dbReference>
<feature type="domain" description="Methyl-accepting transducer" evidence="13">
    <location>
        <begin position="378"/>
        <end position="635"/>
    </location>
</feature>
<dbReference type="GO" id="GO:0006935">
    <property type="term" value="P:chemotaxis"/>
    <property type="evidence" value="ECO:0007669"/>
    <property type="project" value="UniProtKB-KW"/>
</dbReference>
<dbReference type="CDD" id="cd12913">
    <property type="entry name" value="PDC1_MCP_like"/>
    <property type="match status" value="1"/>
</dbReference>
<feature type="domain" description="HAMP" evidence="14">
    <location>
        <begin position="307"/>
        <end position="359"/>
    </location>
</feature>
<evidence type="ECO:0000256" key="12">
    <source>
        <dbReference type="SAM" id="Phobius"/>
    </source>
</evidence>
<evidence type="ECO:0000256" key="11">
    <source>
        <dbReference type="SAM" id="Coils"/>
    </source>
</evidence>
<evidence type="ECO:0000256" key="6">
    <source>
        <dbReference type="ARBA" id="ARBA00022989"/>
    </source>
</evidence>
<organism evidence="15 16">
    <name type="scientific">Halalkalibacillus sediminis</name>
    <dbReference type="NCBI Taxonomy" id="2018042"/>
    <lineage>
        <taxon>Bacteria</taxon>
        <taxon>Bacillati</taxon>
        <taxon>Bacillota</taxon>
        <taxon>Bacilli</taxon>
        <taxon>Bacillales</taxon>
        <taxon>Bacillaceae</taxon>
        <taxon>Halalkalibacillus</taxon>
    </lineage>
</organism>
<evidence type="ECO:0000256" key="7">
    <source>
        <dbReference type="ARBA" id="ARBA00023136"/>
    </source>
</evidence>
<dbReference type="PROSITE" id="PS50111">
    <property type="entry name" value="CHEMOTAXIS_TRANSDUC_2"/>
    <property type="match status" value="1"/>
</dbReference>
<keyword evidence="6 12" id="KW-1133">Transmembrane helix</keyword>
<dbReference type="EMBL" id="PJNH01000001">
    <property type="protein sequence ID" value="PKR78441.1"/>
    <property type="molecule type" value="Genomic_DNA"/>
</dbReference>
<evidence type="ECO:0000256" key="2">
    <source>
        <dbReference type="ARBA" id="ARBA00022475"/>
    </source>
</evidence>
<evidence type="ECO:0000259" key="13">
    <source>
        <dbReference type="PROSITE" id="PS50111"/>
    </source>
</evidence>
<dbReference type="GO" id="GO:0007165">
    <property type="term" value="P:signal transduction"/>
    <property type="evidence" value="ECO:0007669"/>
    <property type="project" value="UniProtKB-KW"/>
</dbReference>
<dbReference type="PROSITE" id="PS50885">
    <property type="entry name" value="HAMP"/>
    <property type="match status" value="1"/>
</dbReference>
<dbReference type="SUPFAM" id="SSF103190">
    <property type="entry name" value="Sensory domain-like"/>
    <property type="match status" value="1"/>
</dbReference>
<protein>
    <recommendedName>
        <fullName evidence="17">Methyl-accepting chemotaxis protein</fullName>
    </recommendedName>
</protein>
<dbReference type="Pfam" id="PF00015">
    <property type="entry name" value="MCPsignal"/>
    <property type="match status" value="1"/>
</dbReference>
<dbReference type="Pfam" id="PF00672">
    <property type="entry name" value="HAMP"/>
    <property type="match status" value="1"/>
</dbReference>
<keyword evidence="11" id="KW-0175">Coiled coil</keyword>
<feature type="transmembrane region" description="Helical" evidence="12">
    <location>
        <begin position="283"/>
        <end position="305"/>
    </location>
</feature>
<evidence type="ECO:0000256" key="9">
    <source>
        <dbReference type="ARBA" id="ARBA00029447"/>
    </source>
</evidence>
<evidence type="ECO:0000256" key="10">
    <source>
        <dbReference type="PROSITE-ProRule" id="PRU00284"/>
    </source>
</evidence>
<dbReference type="CDD" id="cd12912">
    <property type="entry name" value="PDC2_MCP_like"/>
    <property type="match status" value="1"/>
</dbReference>